<dbReference type="InterPro" id="IPR021133">
    <property type="entry name" value="HEAT_type_2"/>
</dbReference>
<comment type="caution">
    <text evidence="2">The sequence shown here is derived from an EMBL/GenBank/DDBJ whole genome shotgun (WGS) entry which is preliminary data.</text>
</comment>
<feature type="transmembrane region" description="Helical" evidence="1">
    <location>
        <begin position="7"/>
        <end position="25"/>
    </location>
</feature>
<dbReference type="Gene3D" id="1.25.10.10">
    <property type="entry name" value="Leucine-rich Repeat Variant"/>
    <property type="match status" value="1"/>
</dbReference>
<protein>
    <recommendedName>
        <fullName evidence="4">HEAT repeat domain-containing protein</fullName>
    </recommendedName>
</protein>
<gene>
    <name evidence="2" type="ORF">M2350_000131</name>
</gene>
<name>A0ABT2EIG1_9BACT</name>
<evidence type="ECO:0000313" key="3">
    <source>
        <dbReference type="Proteomes" id="UP001204798"/>
    </source>
</evidence>
<keyword evidence="3" id="KW-1185">Reference proteome</keyword>
<dbReference type="InterPro" id="IPR016024">
    <property type="entry name" value="ARM-type_fold"/>
</dbReference>
<dbReference type="EMBL" id="JANUCP010000001">
    <property type="protein sequence ID" value="MCS3917734.1"/>
    <property type="molecule type" value="Genomic_DNA"/>
</dbReference>
<keyword evidence="1" id="KW-1133">Transmembrane helix</keyword>
<dbReference type="Pfam" id="PF13646">
    <property type="entry name" value="HEAT_2"/>
    <property type="match status" value="1"/>
</dbReference>
<proteinExistence type="predicted"/>
<reference evidence="2 3" key="1">
    <citation type="submission" date="2022-08" db="EMBL/GenBank/DDBJ databases">
        <title>Bacterial and archaeal communities from various locations to study Microbial Dark Matter (Phase II).</title>
        <authorList>
            <person name="Stepanauskas R."/>
        </authorList>
    </citation>
    <scope>NUCLEOTIDE SEQUENCE [LARGE SCALE GENOMIC DNA]</scope>
    <source>
        <strain evidence="2 3">PD1</strain>
    </source>
</reference>
<accession>A0ABT2EIG1</accession>
<organism evidence="2 3">
    <name type="scientific">Candidatus Fervidibacter sacchari</name>
    <dbReference type="NCBI Taxonomy" id="1448929"/>
    <lineage>
        <taxon>Bacteria</taxon>
        <taxon>Candidatus Fervidibacterota</taxon>
        <taxon>Candidatus Fervidibacter</taxon>
    </lineage>
</organism>
<dbReference type="RefSeq" id="WP_018196087.1">
    <property type="nucleotide sequence ID" value="NZ_CP130454.1"/>
</dbReference>
<keyword evidence="1" id="KW-0472">Membrane</keyword>
<dbReference type="Proteomes" id="UP001204798">
    <property type="component" value="Unassembled WGS sequence"/>
</dbReference>
<dbReference type="InterPro" id="IPR011989">
    <property type="entry name" value="ARM-like"/>
</dbReference>
<sequence length="163" mass="19149">MSRRIRVLTFVTMVMIIVFIFALYWTQRQKHGAGSGQWHLSPEYMVKRDLVSALQDLRGKRPFSQQEFNLLQKLLTDSDWRIRCRALDALRYGKFQNQEQYEKAVKATIKCLEDKEWVVRSYALRTLAGLSAKEAIPFILPLLNDPKPEVREDAKTVLKKWGY</sequence>
<evidence type="ECO:0000313" key="2">
    <source>
        <dbReference type="EMBL" id="MCS3917734.1"/>
    </source>
</evidence>
<evidence type="ECO:0008006" key="4">
    <source>
        <dbReference type="Google" id="ProtNLM"/>
    </source>
</evidence>
<dbReference type="SUPFAM" id="SSF48371">
    <property type="entry name" value="ARM repeat"/>
    <property type="match status" value="1"/>
</dbReference>
<evidence type="ECO:0000256" key="1">
    <source>
        <dbReference type="SAM" id="Phobius"/>
    </source>
</evidence>
<keyword evidence="1" id="KW-0812">Transmembrane</keyword>
<dbReference type="PROSITE" id="PS50077">
    <property type="entry name" value="HEAT_REPEAT"/>
    <property type="match status" value="1"/>
</dbReference>